<sequence length="564" mass="64874">MIKFPSRWELDLQSPSQRAFLAAHPAIFNRLDDAALKQIPHHPWLSVLVYALEFPETLDKKAWNMLYADLSLKETHCILCYIFEHPELIQGMDLGSADTLSIQPWGGAFHNFHQLGMDLMKKEGEFEENLVMNFSKGMARKVKKVYETETDWRDLKSTSVDFTKGKIIKVLGRTVLFQPNDSDKIFACKFLRTGESISEFCREKAMIEIFRECSRFKSRLPTPISISNPKSLPFEEFPVDVEKDQPALYVQQVEEHYYHYLHQIKDDSTWNEARKKFLFDSGLQLSLGQLPPFVELFHNEESVRKYQPLANLIPNINRGAGRLETPFLKTQYPNAGAWGARDVGDGPHLSEVVKNPTLESFDLFKLKKGKVHYLLMNGLAKLMLVDSLLLLHRLRLQERLDWKDPSLVQTVAGWLKEGQIEALCGFTQKSLDMCRAFIDQLPIDWDRQAKQIMFWVQDDEKGYPQYLDAGKLPEGLYDSKMSSVIDLKKAQNYSQGVGFLSGSDADIGCYNGPLGWIESEKSWYWISAFAVGVHICQSKDVYSINEKNLCESQKKLKLRRLSFS</sequence>
<protein>
    <submittedName>
        <fullName evidence="1">Uncharacterized protein</fullName>
    </submittedName>
</protein>
<organism evidence="1">
    <name type="scientific">Waddlia chondrophila 2032/99</name>
    <dbReference type="NCBI Taxonomy" id="765953"/>
    <lineage>
        <taxon>Bacteria</taxon>
        <taxon>Pseudomonadati</taxon>
        <taxon>Chlamydiota</taxon>
        <taxon>Chlamydiia</taxon>
        <taxon>Parachlamydiales</taxon>
        <taxon>Waddliaceae</taxon>
        <taxon>Waddlia</taxon>
    </lineage>
</organism>
<name>F8LBZ4_9BACT</name>
<reference evidence="1" key="1">
    <citation type="submission" date="2011-05" db="EMBL/GenBank/DDBJ databases">
        <title>Unity in variety -- the pan-genome of the Chlamydiae.</title>
        <authorList>
            <person name="Collingro A."/>
            <person name="Tischler P."/>
            <person name="Weinmaier T."/>
            <person name="Penz T."/>
            <person name="Heinz E."/>
            <person name="Brunham R.C."/>
            <person name="Read T.D."/>
            <person name="Bavoil P.M."/>
            <person name="Sachse K."/>
            <person name="Kahane S."/>
            <person name="Friedman M.G."/>
            <person name="Rattei T."/>
            <person name="Myers G.S.A."/>
            <person name="Horn M."/>
        </authorList>
    </citation>
    <scope>NUCLEOTIDE SEQUENCE</scope>
    <source>
        <strain evidence="1">2032/99</strain>
    </source>
</reference>
<evidence type="ECO:0000313" key="1">
    <source>
        <dbReference type="EMBL" id="CCB91008.1"/>
    </source>
</evidence>
<dbReference type="EMBL" id="FR872644">
    <property type="protein sequence ID" value="CCB91008.1"/>
    <property type="molecule type" value="Genomic_DNA"/>
</dbReference>
<accession>F8LBZ4</accession>
<dbReference type="AlphaFoldDB" id="F8LBZ4"/>
<gene>
    <name evidence="1" type="ORF">WCH_AZ07540</name>
</gene>
<proteinExistence type="predicted"/>